<accession>A0A7S3R171</accession>
<dbReference type="PANTHER" id="PTHR34801">
    <property type="entry name" value="EXPRESSED PROTEIN"/>
    <property type="match status" value="1"/>
</dbReference>
<feature type="region of interest" description="Disordered" evidence="1">
    <location>
        <begin position="1"/>
        <end position="48"/>
    </location>
</feature>
<reference evidence="2" key="1">
    <citation type="submission" date="2021-01" db="EMBL/GenBank/DDBJ databases">
        <authorList>
            <person name="Corre E."/>
            <person name="Pelletier E."/>
            <person name="Niang G."/>
            <person name="Scheremetjew M."/>
            <person name="Finn R."/>
            <person name="Kale V."/>
            <person name="Holt S."/>
            <person name="Cochrane G."/>
            <person name="Meng A."/>
            <person name="Brown T."/>
            <person name="Cohen L."/>
        </authorList>
    </citation>
    <scope>NUCLEOTIDE SEQUENCE</scope>
    <source>
        <strain evidence="2">CCMP1320</strain>
    </source>
</reference>
<dbReference type="AlphaFoldDB" id="A0A7S3R171"/>
<dbReference type="InterPro" id="IPR010865">
    <property type="entry name" value="DUF1499"/>
</dbReference>
<organism evidence="2">
    <name type="scientific">Dunaliella tertiolecta</name>
    <name type="common">Green alga</name>
    <dbReference type="NCBI Taxonomy" id="3047"/>
    <lineage>
        <taxon>Eukaryota</taxon>
        <taxon>Viridiplantae</taxon>
        <taxon>Chlorophyta</taxon>
        <taxon>core chlorophytes</taxon>
        <taxon>Chlorophyceae</taxon>
        <taxon>CS clade</taxon>
        <taxon>Chlamydomonadales</taxon>
        <taxon>Dunaliellaceae</taxon>
        <taxon>Dunaliella</taxon>
    </lineage>
</organism>
<proteinExistence type="predicted"/>
<dbReference type="PANTHER" id="PTHR34801:SF2">
    <property type="entry name" value="EXPRESSED PROTEIN"/>
    <property type="match status" value="1"/>
</dbReference>
<evidence type="ECO:0000313" key="2">
    <source>
        <dbReference type="EMBL" id="CAE0499543.1"/>
    </source>
</evidence>
<sequence>MLLNKSPVLSTPAKASVRQPAARSNTLVVSTSKQQSELAGPAEQAPAGGVGRREMVLRSVNVGVIASLFTFGAVPRPNNLGIQDYGGGVKTLALCPSTPNCIATSEETNDPNHYVPPWTYSPQDGRGMKGKISEEQAMSELVDVVKNLRPDNFEPRIIKQDKDYLYVEYQSPTFGFIDDVEFWLRPENARVEYRSASRIGESDGNINRKRIRAIRTELEKKGWASTGF</sequence>
<dbReference type="Pfam" id="PF07386">
    <property type="entry name" value="DUF1499"/>
    <property type="match status" value="1"/>
</dbReference>
<name>A0A7S3R171_DUNTE</name>
<gene>
    <name evidence="2" type="ORF">DTER00134_LOCUS14616</name>
</gene>
<feature type="compositionally biased region" description="Polar residues" evidence="1">
    <location>
        <begin position="22"/>
        <end position="37"/>
    </location>
</feature>
<evidence type="ECO:0000256" key="1">
    <source>
        <dbReference type="SAM" id="MobiDB-lite"/>
    </source>
</evidence>
<dbReference type="EMBL" id="HBIP01024371">
    <property type="protein sequence ID" value="CAE0499543.1"/>
    <property type="molecule type" value="Transcribed_RNA"/>
</dbReference>
<evidence type="ECO:0008006" key="3">
    <source>
        <dbReference type="Google" id="ProtNLM"/>
    </source>
</evidence>
<protein>
    <recommendedName>
        <fullName evidence="3">DUF1499 domain-containing protein</fullName>
    </recommendedName>
</protein>